<accession>A0A852Y7Q1</accession>
<keyword evidence="1" id="KW-0472">Membrane</keyword>
<dbReference type="RefSeq" id="WP_179564037.1">
    <property type="nucleotide sequence ID" value="NZ_JACBZY010000001.1"/>
</dbReference>
<name>A0A852Y7Q1_9MICO</name>
<reference evidence="3 4" key="1">
    <citation type="submission" date="2020-07" db="EMBL/GenBank/DDBJ databases">
        <title>Sequencing the genomes of 1000 actinobacteria strains.</title>
        <authorList>
            <person name="Klenk H.-P."/>
        </authorList>
    </citation>
    <scope>NUCLEOTIDE SEQUENCE [LARGE SCALE GENOMIC DNA]</scope>
    <source>
        <strain evidence="3 4">DSM 23141</strain>
    </source>
</reference>
<dbReference type="EMBL" id="JACBZY010000001">
    <property type="protein sequence ID" value="NYG97410.1"/>
    <property type="molecule type" value="Genomic_DNA"/>
</dbReference>
<evidence type="ECO:0000313" key="4">
    <source>
        <dbReference type="Proteomes" id="UP000553888"/>
    </source>
</evidence>
<dbReference type="Proteomes" id="UP000553888">
    <property type="component" value="Unassembled WGS sequence"/>
</dbReference>
<feature type="chain" id="PRO_5032273137" evidence="2">
    <location>
        <begin position="32"/>
        <end position="968"/>
    </location>
</feature>
<feature type="transmembrane region" description="Helical" evidence="1">
    <location>
        <begin position="940"/>
        <end position="958"/>
    </location>
</feature>
<keyword evidence="2" id="KW-0732">Signal</keyword>
<keyword evidence="1" id="KW-1133">Transmembrane helix</keyword>
<sequence length="968" mass="99685">MPLTRTPRLIGGAVGLAALAGSLLTPTAALAAGPLALDSGHIDAFAVSATGDALSLALQEDVTGSHVKHVPEDVVLKVKQSAYTDQLPAGYPGAPSGYVLPLSQNADLIWPGWDTSGTQGAAYSDVTIDIAKVEGPGDVFLYGLGSFGAVTPLLEGGSTQLPGSIHVPKPTHSHAQWTFTKAGSYQLTVAASAKNADGTKSIASDTHVYSFEVGDTEPQPTTVTLSGGKTSYTADEQISLTATVAPPSSHDHWHWFSRAPGGEWAVVPGQATSSLALTAAADLDGHELIARLYGDDHAVIAESAPFAIAITAAPAQPKVELAPLSAHYHSGHPVDLTATATDAAADSSYRWEIQRADQNDFAAVDGTAATLQLTVEPALADARVRVVLVHGGADVAVSEPRTIEVDDHGQAPARTIVVSGLAASYAVDAPIRLSGAHDPATVLSRWQWLVQRADAVEPTVIDGQTSADAEFTATPDLDGATVIARVVGDDGSVYTESQPLLLTVGHTAETPDTELELIADKTDYKIGQTAKFTTKQTPATALSTYQWVSKAPAAAEFTPIAGATKADFSVKPTLALNGTQYAVRLLDGTRIHAESKPFTLKVTQLPATTVLTVTADKAAYAVGDAAQFTSAQNPQTSDEHYHWYLKKAGAADYVWVDQSRESTLSLPVTAAEDGASLVIRLFDHDHAVLAESTPVVLKVDAAPGQPVAPKLSIGGLAADGYYPGDTAELAVTAEPTTELDHWHWFIQRVGDADYTVVPGSSTAATLKHTVAAVDAGARVIARLYGDDHAVVAESQPVTLTVLDGQRKPGATPVARTGAELDGVDAGGVTLSASNVAAGSTVTIDLGAKAAGSWNAVWLFSTPQLLGGDWTAANADGRLAVTIPASTPAGAHRLAVFDAAGALVGWAALQVAATPAAAEQAIATEADRAALAATGVTASPYLAAALLLLLAGAAAVIVARRRRLGGSAQ</sequence>
<dbReference type="NCBIfam" id="TIGR03769">
    <property type="entry name" value="P_ac_wall_RPT"/>
    <property type="match status" value="1"/>
</dbReference>
<feature type="signal peptide" evidence="2">
    <location>
        <begin position="1"/>
        <end position="31"/>
    </location>
</feature>
<evidence type="ECO:0000256" key="2">
    <source>
        <dbReference type="SAM" id="SignalP"/>
    </source>
</evidence>
<dbReference type="NCBIfam" id="NF038134">
    <property type="entry name" value="choice_anch_M"/>
    <property type="match status" value="1"/>
</dbReference>
<keyword evidence="4" id="KW-1185">Reference proteome</keyword>
<keyword evidence="1" id="KW-0812">Transmembrane</keyword>
<proteinExistence type="predicted"/>
<gene>
    <name evidence="3" type="ORF">BJ979_000036</name>
</gene>
<organism evidence="3 4">
    <name type="scientific">Schumannella luteola</name>
    <dbReference type="NCBI Taxonomy" id="472059"/>
    <lineage>
        <taxon>Bacteria</taxon>
        <taxon>Bacillati</taxon>
        <taxon>Actinomycetota</taxon>
        <taxon>Actinomycetes</taxon>
        <taxon>Micrococcales</taxon>
        <taxon>Microbacteriaceae</taxon>
        <taxon>Schumannella</taxon>
    </lineage>
</organism>
<dbReference type="AlphaFoldDB" id="A0A852Y7Q1"/>
<dbReference type="InterPro" id="IPR022435">
    <property type="entry name" value="Surface-anchored_actinobac"/>
</dbReference>
<evidence type="ECO:0000256" key="1">
    <source>
        <dbReference type="SAM" id="Phobius"/>
    </source>
</evidence>
<evidence type="ECO:0000313" key="3">
    <source>
        <dbReference type="EMBL" id="NYG97410.1"/>
    </source>
</evidence>
<comment type="caution">
    <text evidence="3">The sequence shown here is derived from an EMBL/GenBank/DDBJ whole genome shotgun (WGS) entry which is preliminary data.</text>
</comment>
<protein>
    <submittedName>
        <fullName evidence="3">Surface-anchored protein</fullName>
    </submittedName>
</protein>